<reference evidence="1 2" key="1">
    <citation type="submission" date="2018-08" db="EMBL/GenBank/DDBJ databases">
        <title>Diversity &amp; Physiological Properties of Lignin-Decomposing Actinobacteria from Soil.</title>
        <authorList>
            <person name="Roh S.G."/>
            <person name="Kim S.B."/>
        </authorList>
    </citation>
    <scope>NUCLEOTIDE SEQUENCE [LARGE SCALE GENOMIC DNA]</scope>
    <source>
        <strain evidence="1 2">MMS17-GH009</strain>
    </source>
</reference>
<gene>
    <name evidence="1" type="ORF">DR950_01835</name>
</gene>
<protein>
    <submittedName>
        <fullName evidence="1">Uncharacterized protein</fullName>
    </submittedName>
</protein>
<sequence>MPEQTPVPAADEDDALRPYAAHYPDVARAGSLLNALRAQADRAGLRLGGEPAAEPGRRRTAARVSAGNRLTRVGMTAGERGFDVSCWAGGVHLATGSTGDLAEAAGAVATWQAGARLAELLARWPFLRTWELAEAHERGDAVPVRWRRLRESATHERRHETGLRELVEAAHAQPRLRALSPGRSMYWLTFSRRAAPPLSYDLPRVAPLGDGCYRVRFDDGRLQDVDGAEAAVAAVVDALPDDAVPS</sequence>
<dbReference type="RefSeq" id="WP_117485266.1">
    <property type="nucleotide sequence ID" value="NZ_QVIG01000001.1"/>
</dbReference>
<evidence type="ECO:0000313" key="1">
    <source>
        <dbReference type="EMBL" id="RGD56698.1"/>
    </source>
</evidence>
<dbReference type="AlphaFoldDB" id="A0A372ZLE5"/>
<dbReference type="EMBL" id="QVIG01000001">
    <property type="protein sequence ID" value="RGD56698.1"/>
    <property type="molecule type" value="Genomic_DNA"/>
</dbReference>
<comment type="caution">
    <text evidence="1">The sequence shown here is derived from an EMBL/GenBank/DDBJ whole genome shotgun (WGS) entry which is preliminary data.</text>
</comment>
<organism evidence="1 2">
    <name type="scientific">Kitasatospora xanthocidica</name>
    <dbReference type="NCBI Taxonomy" id="83382"/>
    <lineage>
        <taxon>Bacteria</taxon>
        <taxon>Bacillati</taxon>
        <taxon>Actinomycetota</taxon>
        <taxon>Actinomycetes</taxon>
        <taxon>Kitasatosporales</taxon>
        <taxon>Streptomycetaceae</taxon>
        <taxon>Kitasatospora</taxon>
    </lineage>
</organism>
<dbReference type="InterPro" id="IPR045682">
    <property type="entry name" value="DUF6193"/>
</dbReference>
<dbReference type="Pfam" id="PF19692">
    <property type="entry name" value="DUF6193"/>
    <property type="match status" value="1"/>
</dbReference>
<evidence type="ECO:0000313" key="2">
    <source>
        <dbReference type="Proteomes" id="UP000263377"/>
    </source>
</evidence>
<dbReference type="Proteomes" id="UP000263377">
    <property type="component" value="Unassembled WGS sequence"/>
</dbReference>
<name>A0A372ZLE5_9ACTN</name>
<proteinExistence type="predicted"/>
<accession>A0A372ZLE5</accession>
<keyword evidence="2" id="KW-1185">Reference proteome</keyword>